<dbReference type="Gene3D" id="3.30.930.10">
    <property type="entry name" value="Bira Bifunctional Protein, Domain 2"/>
    <property type="match status" value="1"/>
</dbReference>
<sequence>MGLFRLTVRDSVTSTNDLVKRAIDEGAPEGHAVLAFSQSAGYGRQGRVWASPYGGMYLSFLLRPSVPADRVATVGLVVALSVRSAARKVFPTVESQVKWPNDIVCAAGKLAGVSSEYRKGALCIGVGANVAVPEGDLDVGGKYVPAYLSDASVEAGTFDRYAIERFARAVLEELEPRYLQWCACGFEPFADEYRACLSLIGAQVEVVNRAGGPIARGAVEGIDAQGRLLVRADGGGLSAVASGEAHIARIGRS</sequence>
<evidence type="ECO:0000256" key="1">
    <source>
        <dbReference type="ARBA" id="ARBA00022598"/>
    </source>
</evidence>
<dbReference type="Pfam" id="PF02237">
    <property type="entry name" value="BPL_C"/>
    <property type="match status" value="1"/>
</dbReference>
<keyword evidence="8" id="KW-1185">Reference proteome</keyword>
<dbReference type="STRING" id="1531429.JI75_06770"/>
<dbReference type="KEGG" id="cbac:JI75_06770"/>
<evidence type="ECO:0000256" key="2">
    <source>
        <dbReference type="ARBA" id="ARBA00022741"/>
    </source>
</evidence>
<dbReference type="EC" id="6.3.4.15" evidence="5"/>
<evidence type="ECO:0000256" key="4">
    <source>
        <dbReference type="ARBA" id="ARBA00023267"/>
    </source>
</evidence>
<dbReference type="InterPro" id="IPR004143">
    <property type="entry name" value="BPL_LPL_catalytic"/>
</dbReference>
<accession>A0A0A8B4R4</accession>
<feature type="domain" description="BPL/LPL catalytic" evidence="6">
    <location>
        <begin position="1"/>
        <end position="182"/>
    </location>
</feature>
<dbReference type="InterPro" id="IPR045864">
    <property type="entry name" value="aa-tRNA-synth_II/BPL/LPL"/>
</dbReference>
<dbReference type="Gene3D" id="2.30.30.100">
    <property type="match status" value="1"/>
</dbReference>
<reference evidence="7 8" key="2">
    <citation type="journal article" date="2015" name="Genome Announc.">
        <title>Complete Genome Sequence of Coriobacteriaceae Strain 68-1-3, a Novel Mucus-Degrading Isolate from the Swine Intestinal Tract.</title>
        <authorList>
            <person name="Looft T."/>
            <person name="Bayles D.O."/>
            <person name="Alt D.P."/>
            <person name="Stanton T.B."/>
        </authorList>
    </citation>
    <scope>NUCLEOTIDE SEQUENCE [LARGE SCALE GENOMIC DNA]</scope>
    <source>
        <strain evidence="7 8">68-1-3</strain>
    </source>
</reference>
<proteinExistence type="predicted"/>
<dbReference type="NCBIfam" id="TIGR00121">
    <property type="entry name" value="birA_ligase"/>
    <property type="match status" value="1"/>
</dbReference>
<dbReference type="GO" id="GO:0004077">
    <property type="term" value="F:biotin--[biotin carboxyl-carrier protein] ligase activity"/>
    <property type="evidence" value="ECO:0007669"/>
    <property type="project" value="UniProtKB-EC"/>
</dbReference>
<dbReference type="RefSeq" id="WP_039689683.1">
    <property type="nucleotide sequence ID" value="NZ_CP009302.1"/>
</dbReference>
<keyword evidence="4" id="KW-0092">Biotin</keyword>
<evidence type="ECO:0000313" key="7">
    <source>
        <dbReference type="EMBL" id="AJC12405.1"/>
    </source>
</evidence>
<dbReference type="PROSITE" id="PS51733">
    <property type="entry name" value="BPL_LPL_CATALYTIC"/>
    <property type="match status" value="1"/>
</dbReference>
<dbReference type="OrthoDB" id="9807064at2"/>
<dbReference type="SUPFAM" id="SSF55681">
    <property type="entry name" value="Class II aaRS and biotin synthetases"/>
    <property type="match status" value="1"/>
</dbReference>
<organism evidence="7 8">
    <name type="scientific">Berryella intestinalis</name>
    <dbReference type="NCBI Taxonomy" id="1531429"/>
    <lineage>
        <taxon>Bacteria</taxon>
        <taxon>Bacillati</taxon>
        <taxon>Actinomycetota</taxon>
        <taxon>Coriobacteriia</taxon>
        <taxon>Eggerthellales</taxon>
        <taxon>Eggerthellaceae</taxon>
        <taxon>Berryella</taxon>
    </lineage>
</organism>
<keyword evidence="2" id="KW-0547">Nucleotide-binding</keyword>
<dbReference type="InterPro" id="IPR004408">
    <property type="entry name" value="Biotin_CoA_COase_ligase"/>
</dbReference>
<dbReference type="InterPro" id="IPR003142">
    <property type="entry name" value="BPL_C"/>
</dbReference>
<dbReference type="SUPFAM" id="SSF50037">
    <property type="entry name" value="C-terminal domain of transcriptional repressors"/>
    <property type="match status" value="1"/>
</dbReference>
<dbReference type="PANTHER" id="PTHR12835:SF5">
    <property type="entry name" value="BIOTIN--PROTEIN LIGASE"/>
    <property type="match status" value="1"/>
</dbReference>
<dbReference type="CDD" id="cd16442">
    <property type="entry name" value="BPL"/>
    <property type="match status" value="1"/>
</dbReference>
<dbReference type="GO" id="GO:0005524">
    <property type="term" value="F:ATP binding"/>
    <property type="evidence" value="ECO:0007669"/>
    <property type="project" value="UniProtKB-KW"/>
</dbReference>
<keyword evidence="1" id="KW-0436">Ligase</keyword>
<dbReference type="HOGENOM" id="CLU_051096_5_2_11"/>
<dbReference type="PANTHER" id="PTHR12835">
    <property type="entry name" value="BIOTIN PROTEIN LIGASE"/>
    <property type="match status" value="1"/>
</dbReference>
<dbReference type="EMBL" id="CP009302">
    <property type="protein sequence ID" value="AJC12405.1"/>
    <property type="molecule type" value="Genomic_DNA"/>
</dbReference>
<dbReference type="Pfam" id="PF03099">
    <property type="entry name" value="BPL_LplA_LipB"/>
    <property type="match status" value="1"/>
</dbReference>
<evidence type="ECO:0000256" key="5">
    <source>
        <dbReference type="ARBA" id="ARBA00024227"/>
    </source>
</evidence>
<protein>
    <recommendedName>
        <fullName evidence="5">biotin--[biotin carboxyl-carrier protein] ligase</fullName>
        <ecNumber evidence="5">6.3.4.15</ecNumber>
    </recommendedName>
</protein>
<evidence type="ECO:0000313" key="8">
    <source>
        <dbReference type="Proteomes" id="UP000031121"/>
    </source>
</evidence>
<evidence type="ECO:0000256" key="3">
    <source>
        <dbReference type="ARBA" id="ARBA00022840"/>
    </source>
</evidence>
<reference evidence="8" key="1">
    <citation type="submission" date="2014-08" db="EMBL/GenBank/DDBJ databases">
        <title>Coriobacteriaceae sp. complete genome.</title>
        <authorList>
            <person name="Looft T."/>
            <person name="Bayles D.O."/>
            <person name="Stanton T.B."/>
        </authorList>
    </citation>
    <scope>NUCLEOTIDE SEQUENCE [LARGE SCALE GENOMIC DNA]</scope>
    <source>
        <strain evidence="8">68-1-3</strain>
    </source>
</reference>
<gene>
    <name evidence="7" type="ORF">JI75_06770</name>
</gene>
<keyword evidence="3" id="KW-0067">ATP-binding</keyword>
<dbReference type="GO" id="GO:0005737">
    <property type="term" value="C:cytoplasm"/>
    <property type="evidence" value="ECO:0007669"/>
    <property type="project" value="TreeGrafter"/>
</dbReference>
<name>A0A0A8B4R4_9ACTN</name>
<evidence type="ECO:0000259" key="6">
    <source>
        <dbReference type="PROSITE" id="PS51733"/>
    </source>
</evidence>
<dbReference type="InterPro" id="IPR008988">
    <property type="entry name" value="Transcriptional_repressor_C"/>
</dbReference>
<dbReference type="AlphaFoldDB" id="A0A0A8B4R4"/>
<dbReference type="Proteomes" id="UP000031121">
    <property type="component" value="Chromosome"/>
</dbReference>